<evidence type="ECO:0000313" key="7">
    <source>
        <dbReference type="EMBL" id="SHI09376.1"/>
    </source>
</evidence>
<evidence type="ECO:0000256" key="2">
    <source>
        <dbReference type="ARBA" id="ARBA00022670"/>
    </source>
</evidence>
<reference evidence="7 8" key="1">
    <citation type="submission" date="2016-11" db="EMBL/GenBank/DDBJ databases">
        <authorList>
            <person name="Jaros S."/>
            <person name="Januszkiewicz K."/>
            <person name="Wedrychowicz H."/>
        </authorList>
    </citation>
    <scope>NUCLEOTIDE SEQUENCE [LARGE SCALE GENOMIC DNA]</scope>
    <source>
        <strain evidence="7 8">DSM 13106</strain>
    </source>
</reference>
<sequence length="341" mass="39169">MKNKVKAVLMDTGVDKNHEYLKDNIIGGMSFSCDDEYITVDDNYEDENGHGTSCASVIKREFKDVKIFAVKVLDEMGRTNIQILEEALKYFLDKDFRLINLSLSVIENEEVEDLYGICRKLKEKGKIIVCSLANGFEKSYPASFDNVIGVKGFILEDENSFWYNKDKDIQCIMDNNPYMNCKPGNSYALFGKCNSQAAGKLTGKIARMLSEEPEMTFESLNDKLERMACRNNWTEKDLEASKRYPDFKKNLYDKNSPILLKTADAVKEALKLDESDGIYEYSLFSRKIGLTYDNCFEVLKKLEGEFNIKFDYPNISRYDFVSIETLTNLVAKTLSYQKDNI</sequence>
<dbReference type="EMBL" id="FQXR01000010">
    <property type="protein sequence ID" value="SHI09376.1"/>
    <property type="molecule type" value="Genomic_DNA"/>
</dbReference>
<evidence type="ECO:0000256" key="5">
    <source>
        <dbReference type="PROSITE-ProRule" id="PRU01240"/>
    </source>
</evidence>
<dbReference type="GO" id="GO:0006508">
    <property type="term" value="P:proteolysis"/>
    <property type="evidence" value="ECO:0007669"/>
    <property type="project" value="UniProtKB-KW"/>
</dbReference>
<dbReference type="InterPro" id="IPR050131">
    <property type="entry name" value="Peptidase_S8_subtilisin-like"/>
</dbReference>
<evidence type="ECO:0000256" key="4">
    <source>
        <dbReference type="ARBA" id="ARBA00022825"/>
    </source>
</evidence>
<dbReference type="Pfam" id="PF00082">
    <property type="entry name" value="Peptidase_S8"/>
    <property type="match status" value="1"/>
</dbReference>
<dbReference type="AlphaFoldDB" id="A0A1M5YBL4"/>
<dbReference type="GO" id="GO:0004252">
    <property type="term" value="F:serine-type endopeptidase activity"/>
    <property type="evidence" value="ECO:0007669"/>
    <property type="project" value="UniProtKB-UniRule"/>
</dbReference>
<name>A0A1M5YBL4_9FIRM</name>
<dbReference type="Proteomes" id="UP000184389">
    <property type="component" value="Unassembled WGS sequence"/>
</dbReference>
<evidence type="ECO:0000256" key="3">
    <source>
        <dbReference type="ARBA" id="ARBA00022801"/>
    </source>
</evidence>
<dbReference type="RefSeq" id="WP_072744745.1">
    <property type="nucleotide sequence ID" value="NZ_FQXR01000010.1"/>
</dbReference>
<dbReference type="OrthoDB" id="184152at2"/>
<gene>
    <name evidence="7" type="ORF">SAMN02745180_02097</name>
</gene>
<protein>
    <submittedName>
        <fullName evidence="7">Subtilase family protein</fullName>
    </submittedName>
</protein>
<dbReference type="PANTHER" id="PTHR43806">
    <property type="entry name" value="PEPTIDASE S8"/>
    <property type="match status" value="1"/>
</dbReference>
<dbReference type="PANTHER" id="PTHR43806:SF11">
    <property type="entry name" value="CEREVISIN-RELATED"/>
    <property type="match status" value="1"/>
</dbReference>
<keyword evidence="4 5" id="KW-0720">Serine protease</keyword>
<feature type="active site" description="Charge relay system" evidence="5">
    <location>
        <position position="195"/>
    </location>
</feature>
<keyword evidence="8" id="KW-1185">Reference proteome</keyword>
<proteinExistence type="inferred from homology"/>
<keyword evidence="3 5" id="KW-0378">Hydrolase</keyword>
<dbReference type="InterPro" id="IPR023827">
    <property type="entry name" value="Peptidase_S8_Asp-AS"/>
</dbReference>
<accession>A0A1M5YBL4</accession>
<dbReference type="PROSITE" id="PS51892">
    <property type="entry name" value="SUBTILASE"/>
    <property type="match status" value="1"/>
</dbReference>
<dbReference type="PROSITE" id="PS00136">
    <property type="entry name" value="SUBTILASE_ASP"/>
    <property type="match status" value="1"/>
</dbReference>
<feature type="active site" description="Charge relay system" evidence="5">
    <location>
        <position position="11"/>
    </location>
</feature>
<feature type="active site" description="Charge relay system" evidence="5">
    <location>
        <position position="50"/>
    </location>
</feature>
<dbReference type="Gene3D" id="3.40.50.200">
    <property type="entry name" value="Peptidase S8/S53 domain"/>
    <property type="match status" value="1"/>
</dbReference>
<feature type="domain" description="Peptidase S8/S53" evidence="6">
    <location>
        <begin position="5"/>
        <end position="231"/>
    </location>
</feature>
<comment type="similarity">
    <text evidence="1 5">Belongs to the peptidase S8 family.</text>
</comment>
<evidence type="ECO:0000256" key="1">
    <source>
        <dbReference type="ARBA" id="ARBA00011073"/>
    </source>
</evidence>
<dbReference type="SUPFAM" id="SSF52743">
    <property type="entry name" value="Subtilisin-like"/>
    <property type="match status" value="1"/>
</dbReference>
<dbReference type="InterPro" id="IPR000209">
    <property type="entry name" value="Peptidase_S8/S53_dom"/>
</dbReference>
<organism evidence="7 8">
    <name type="scientific">Sporanaerobacter acetigenes DSM 13106</name>
    <dbReference type="NCBI Taxonomy" id="1123281"/>
    <lineage>
        <taxon>Bacteria</taxon>
        <taxon>Bacillati</taxon>
        <taxon>Bacillota</taxon>
        <taxon>Tissierellia</taxon>
        <taxon>Tissierellales</taxon>
        <taxon>Sporanaerobacteraceae</taxon>
        <taxon>Sporanaerobacter</taxon>
    </lineage>
</organism>
<keyword evidence="2 5" id="KW-0645">Protease</keyword>
<evidence type="ECO:0000259" key="6">
    <source>
        <dbReference type="Pfam" id="PF00082"/>
    </source>
</evidence>
<evidence type="ECO:0000313" key="8">
    <source>
        <dbReference type="Proteomes" id="UP000184389"/>
    </source>
</evidence>
<dbReference type="STRING" id="1123281.SAMN02745180_02097"/>
<dbReference type="InterPro" id="IPR036852">
    <property type="entry name" value="Peptidase_S8/S53_dom_sf"/>
</dbReference>